<name>A0A7C4BCA6_9CREN</name>
<reference evidence="1" key="1">
    <citation type="journal article" date="2020" name="mSystems">
        <title>Genome- and Community-Level Interaction Insights into Carbon Utilization and Element Cycling Functions of Hydrothermarchaeota in Hydrothermal Sediment.</title>
        <authorList>
            <person name="Zhou Z."/>
            <person name="Liu Y."/>
            <person name="Xu W."/>
            <person name="Pan J."/>
            <person name="Luo Z.H."/>
            <person name="Li M."/>
        </authorList>
    </citation>
    <scope>NUCLEOTIDE SEQUENCE [LARGE SCALE GENOMIC DNA]</scope>
    <source>
        <strain evidence="1">SpSt-732</strain>
    </source>
</reference>
<dbReference type="InterPro" id="IPR012349">
    <property type="entry name" value="Split_barrel_FMN-bd"/>
</dbReference>
<sequence length="221" mass="25606">MNRKCKLPYLGFSSDTWGEVVVVFFSDNSVVGLMPLGLRLSEGCTLAGRLYRGSRLYDYIITTRVSELQCNVCITEEPQLFYLAIFEKDRAAKVFGKCACPKRFCDACLIGLCRFHYIEGEDVARLVVNVEKVYFRKKIPRVFVRASAALVEALVWLTKMPYMRCNESEEALKRIELLKEVVYRSTQRERYIKLIEAIYARARKLVNSSESARRRPRDEDI</sequence>
<dbReference type="Gene3D" id="2.30.110.10">
    <property type="entry name" value="Electron Transport, Fmn-binding Protein, Chain A"/>
    <property type="match status" value="1"/>
</dbReference>
<organism evidence="1">
    <name type="scientific">Ignisphaera aggregans</name>
    <dbReference type="NCBI Taxonomy" id="334771"/>
    <lineage>
        <taxon>Archaea</taxon>
        <taxon>Thermoproteota</taxon>
        <taxon>Thermoprotei</taxon>
        <taxon>Desulfurococcales</taxon>
        <taxon>Desulfurococcaceae</taxon>
        <taxon>Ignisphaera</taxon>
    </lineage>
</organism>
<dbReference type="EMBL" id="DTFF01000047">
    <property type="protein sequence ID" value="HGI87839.1"/>
    <property type="molecule type" value="Genomic_DNA"/>
</dbReference>
<protein>
    <submittedName>
        <fullName evidence="1">DUF447 family protein</fullName>
    </submittedName>
</protein>
<dbReference type="AlphaFoldDB" id="A0A7C4BCA6"/>
<dbReference type="SUPFAM" id="SSF50475">
    <property type="entry name" value="FMN-binding split barrel"/>
    <property type="match status" value="1"/>
</dbReference>
<dbReference type="Gene3D" id="1.20.58.290">
    <property type="entry name" value="Hypothetical membrane protein ta0354_69_121"/>
    <property type="match status" value="1"/>
</dbReference>
<comment type="caution">
    <text evidence="1">The sequence shown here is derived from an EMBL/GenBank/DDBJ whole genome shotgun (WGS) entry which is preliminary data.</text>
</comment>
<evidence type="ECO:0000313" key="1">
    <source>
        <dbReference type="EMBL" id="HGI87839.1"/>
    </source>
</evidence>
<proteinExistence type="predicted"/>
<accession>A0A7C4BCA6</accession>
<gene>
    <name evidence="1" type="ORF">ENV14_05585</name>
</gene>